<keyword evidence="1" id="KW-1133">Transmembrane helix</keyword>
<proteinExistence type="predicted"/>
<organism evidence="2">
    <name type="scientific">marine metagenome</name>
    <dbReference type="NCBI Taxonomy" id="408172"/>
    <lineage>
        <taxon>unclassified sequences</taxon>
        <taxon>metagenomes</taxon>
        <taxon>ecological metagenomes</taxon>
    </lineage>
</organism>
<feature type="transmembrane region" description="Helical" evidence="1">
    <location>
        <begin position="12"/>
        <end position="30"/>
    </location>
</feature>
<dbReference type="EMBL" id="UINC01094762">
    <property type="protein sequence ID" value="SVC50275.1"/>
    <property type="molecule type" value="Genomic_DNA"/>
</dbReference>
<feature type="non-terminal residue" evidence="2">
    <location>
        <position position="74"/>
    </location>
</feature>
<reference evidence="2" key="1">
    <citation type="submission" date="2018-05" db="EMBL/GenBank/DDBJ databases">
        <authorList>
            <person name="Lanie J.A."/>
            <person name="Ng W.-L."/>
            <person name="Kazmierczak K.M."/>
            <person name="Andrzejewski T.M."/>
            <person name="Davidsen T.M."/>
            <person name="Wayne K.J."/>
            <person name="Tettelin H."/>
            <person name="Glass J.I."/>
            <person name="Rusch D."/>
            <person name="Podicherti R."/>
            <person name="Tsui H.-C.T."/>
            <person name="Winkler M.E."/>
        </authorList>
    </citation>
    <scope>NUCLEOTIDE SEQUENCE</scope>
</reference>
<keyword evidence="1" id="KW-0812">Transmembrane</keyword>
<accession>A0A382MQ78</accession>
<name>A0A382MQ78_9ZZZZ</name>
<keyword evidence="1" id="KW-0472">Membrane</keyword>
<evidence type="ECO:0000256" key="1">
    <source>
        <dbReference type="SAM" id="Phobius"/>
    </source>
</evidence>
<sequence>MIPLRDDNPTTIRPLLTVALIAVCTLTFIWQLSLGQGQQAAVYALGVIPAVLFDDARLVSELEWVAPVLTPITS</sequence>
<evidence type="ECO:0000313" key="2">
    <source>
        <dbReference type="EMBL" id="SVC50275.1"/>
    </source>
</evidence>
<protein>
    <submittedName>
        <fullName evidence="2">Uncharacterized protein</fullName>
    </submittedName>
</protein>
<gene>
    <name evidence="2" type="ORF">METZ01_LOCUS303129</name>
</gene>
<dbReference type="AlphaFoldDB" id="A0A382MQ78"/>